<feature type="region of interest" description="Disordered" evidence="1">
    <location>
        <begin position="147"/>
        <end position="186"/>
    </location>
</feature>
<gene>
    <name evidence="3" type="ORF">EJ04DRAFT_530015</name>
</gene>
<name>A0A9P4QGA6_9PLEO</name>
<feature type="signal peptide" evidence="2">
    <location>
        <begin position="1"/>
        <end position="21"/>
    </location>
</feature>
<reference evidence="3" key="1">
    <citation type="journal article" date="2020" name="Stud. Mycol.">
        <title>101 Dothideomycetes genomes: a test case for predicting lifestyles and emergence of pathogens.</title>
        <authorList>
            <person name="Haridas S."/>
            <person name="Albert R."/>
            <person name="Binder M."/>
            <person name="Bloem J."/>
            <person name="Labutti K."/>
            <person name="Salamov A."/>
            <person name="Andreopoulos B."/>
            <person name="Baker S."/>
            <person name="Barry K."/>
            <person name="Bills G."/>
            <person name="Bluhm B."/>
            <person name="Cannon C."/>
            <person name="Castanera R."/>
            <person name="Culley D."/>
            <person name="Daum C."/>
            <person name="Ezra D."/>
            <person name="Gonzalez J."/>
            <person name="Henrissat B."/>
            <person name="Kuo A."/>
            <person name="Liang C."/>
            <person name="Lipzen A."/>
            <person name="Lutzoni F."/>
            <person name="Magnuson J."/>
            <person name="Mondo S."/>
            <person name="Nolan M."/>
            <person name="Ohm R."/>
            <person name="Pangilinan J."/>
            <person name="Park H.-J."/>
            <person name="Ramirez L."/>
            <person name="Alfaro M."/>
            <person name="Sun H."/>
            <person name="Tritt A."/>
            <person name="Yoshinaga Y."/>
            <person name="Zwiers L.-H."/>
            <person name="Turgeon B."/>
            <person name="Goodwin S."/>
            <person name="Spatafora J."/>
            <person name="Crous P."/>
            <person name="Grigoriev I."/>
        </authorList>
    </citation>
    <scope>NUCLEOTIDE SEQUENCE</scope>
    <source>
        <strain evidence="3">CBS 125425</strain>
    </source>
</reference>
<accession>A0A9P4QGA6</accession>
<sequence length="186" mass="21558">MKQAESSALFFMLWICRPGSGDTDENISSNRPAIPLSDELAFWPLSAKSQGTQFHDERDSLCYDPPYFRQPDLSPLKLTRLEQIVAGFDDLIKDEYNAYQADMVMIEEQRLHTTKTKHYEQMKKRMKFRSARLKYLQGLLQTSDPIIAPFKEVQQPESSKKQQTKSSTKQQPKQNLKGVGGPRWKR</sequence>
<keyword evidence="4" id="KW-1185">Reference proteome</keyword>
<evidence type="ECO:0000256" key="1">
    <source>
        <dbReference type="SAM" id="MobiDB-lite"/>
    </source>
</evidence>
<comment type="caution">
    <text evidence="3">The sequence shown here is derived from an EMBL/GenBank/DDBJ whole genome shotgun (WGS) entry which is preliminary data.</text>
</comment>
<evidence type="ECO:0000256" key="2">
    <source>
        <dbReference type="SAM" id="SignalP"/>
    </source>
</evidence>
<evidence type="ECO:0000313" key="4">
    <source>
        <dbReference type="Proteomes" id="UP000799444"/>
    </source>
</evidence>
<dbReference type="AlphaFoldDB" id="A0A9P4QGA6"/>
<organism evidence="3 4">
    <name type="scientific">Polyplosphaeria fusca</name>
    <dbReference type="NCBI Taxonomy" id="682080"/>
    <lineage>
        <taxon>Eukaryota</taxon>
        <taxon>Fungi</taxon>
        <taxon>Dikarya</taxon>
        <taxon>Ascomycota</taxon>
        <taxon>Pezizomycotina</taxon>
        <taxon>Dothideomycetes</taxon>
        <taxon>Pleosporomycetidae</taxon>
        <taxon>Pleosporales</taxon>
        <taxon>Tetraplosphaeriaceae</taxon>
        <taxon>Polyplosphaeria</taxon>
    </lineage>
</organism>
<keyword evidence="2" id="KW-0732">Signal</keyword>
<evidence type="ECO:0000313" key="3">
    <source>
        <dbReference type="EMBL" id="KAF2726737.1"/>
    </source>
</evidence>
<feature type="compositionally biased region" description="Low complexity" evidence="1">
    <location>
        <begin position="164"/>
        <end position="174"/>
    </location>
</feature>
<dbReference type="EMBL" id="ML996398">
    <property type="protein sequence ID" value="KAF2726737.1"/>
    <property type="molecule type" value="Genomic_DNA"/>
</dbReference>
<protein>
    <submittedName>
        <fullName evidence="3">Uncharacterized protein</fullName>
    </submittedName>
</protein>
<feature type="chain" id="PRO_5040133721" evidence="2">
    <location>
        <begin position="22"/>
        <end position="186"/>
    </location>
</feature>
<proteinExistence type="predicted"/>
<dbReference type="Proteomes" id="UP000799444">
    <property type="component" value="Unassembled WGS sequence"/>
</dbReference>